<dbReference type="SUPFAM" id="SSF53448">
    <property type="entry name" value="Nucleotide-diphospho-sugar transferases"/>
    <property type="match status" value="1"/>
</dbReference>
<dbReference type="GO" id="GO:0016757">
    <property type="term" value="F:glycosyltransferase activity"/>
    <property type="evidence" value="ECO:0007669"/>
    <property type="project" value="UniProtKB-KW"/>
</dbReference>
<dbReference type="InterPro" id="IPR029044">
    <property type="entry name" value="Nucleotide-diphossugar_trans"/>
</dbReference>
<dbReference type="STRING" id="515619.EUBREC_2933"/>
<protein>
    <submittedName>
        <fullName evidence="6">Glycosyltransferase Family 2-like b-glycosyltransferase</fullName>
    </submittedName>
</protein>
<proteinExistence type="inferred from homology"/>
<organism evidence="6 7">
    <name type="scientific">Agathobacter rectalis (strain ATCC 33656 / DSM 3377 / JCM 17463 / KCTC 5835 / VPI 0990)</name>
    <name type="common">Eubacterium rectale</name>
    <dbReference type="NCBI Taxonomy" id="515619"/>
    <lineage>
        <taxon>Bacteria</taxon>
        <taxon>Bacillati</taxon>
        <taxon>Bacillota</taxon>
        <taxon>Clostridia</taxon>
        <taxon>Lachnospirales</taxon>
        <taxon>Lachnospiraceae</taxon>
        <taxon>Agathobacter</taxon>
    </lineage>
</organism>
<evidence type="ECO:0000313" key="6">
    <source>
        <dbReference type="EMBL" id="ACR76662.1"/>
    </source>
</evidence>
<comment type="similarity">
    <text evidence="2">Belongs to the glycosyltransferase 2 family.</text>
</comment>
<dbReference type="KEGG" id="ere:EUBREC_2933"/>
<dbReference type="PANTHER" id="PTHR43179">
    <property type="entry name" value="RHAMNOSYLTRANSFERASE WBBL"/>
    <property type="match status" value="1"/>
</dbReference>
<keyword evidence="3" id="KW-0328">Glycosyltransferase</keyword>
<feature type="domain" description="Glycosyltransferase 2-like" evidence="5">
    <location>
        <begin position="6"/>
        <end position="176"/>
    </location>
</feature>
<keyword evidence="4 6" id="KW-0808">Transferase</keyword>
<dbReference type="PaxDb" id="515619-EUBREC_2933"/>
<sequence length="437" mass="49660">MAKIGIVICNYNKQNDVIDCIQSVLESKYEDYHIYVVDNASTDESVRLIRECYGSCDRLTLIENSENLGGSGGFNTGLRVAMAEGHMYLMCVDNDALLDENCIGTLSDFLDSHEKAGIAAAKIYHTGQENYVQQYGSFIDYDNYSVDSTYLNHIEDGSMPDVVYSDAVPACALMIRRTVVEQIGVMPEENFLYWDDTEWCVRCREAGYEVASVGAAAASHAMGAKKEDINTFPTYYAWRNWIKFFLDHIDEERLSDMAETFLGSIFEINYTDLYRGEENRSKTVMAALDDALHKVMGKAKEDRIFNLELTYDGLERAIGDKSDIAIMAGEFPLYADALKEKIKVMWPDKRVYIVGLQDIDEAYGTAHFQPDATITICESIFRQDDLSLSTYVMDLDGNVLVDEDDVLMVINYNFSRRSFIFSMKPLFMRLSRQNYGF</sequence>
<name>C4ZI25_AGARV</name>
<comment type="pathway">
    <text evidence="1">Cell wall biogenesis; cell wall polysaccharide biosynthesis.</text>
</comment>
<evidence type="ECO:0000256" key="1">
    <source>
        <dbReference type="ARBA" id="ARBA00004776"/>
    </source>
</evidence>
<evidence type="ECO:0000259" key="5">
    <source>
        <dbReference type="Pfam" id="PF00535"/>
    </source>
</evidence>
<dbReference type="PANTHER" id="PTHR43179:SF12">
    <property type="entry name" value="GALACTOFURANOSYLTRANSFERASE GLFT2"/>
    <property type="match status" value="1"/>
</dbReference>
<reference evidence="6 7" key="1">
    <citation type="journal article" date="2009" name="Proc. Natl. Acad. Sci. U.S.A.">
        <title>Characterizing a model human gut microbiota composed of members of its two dominant bacterial phyla.</title>
        <authorList>
            <person name="Mahowald M.A."/>
            <person name="Rey F.E."/>
            <person name="Seedorf H."/>
            <person name="Turnbaugh P.J."/>
            <person name="Fulton R.S."/>
            <person name="Wollam A."/>
            <person name="Shah N."/>
            <person name="Wang C."/>
            <person name="Magrini V."/>
            <person name="Wilson R.K."/>
            <person name="Cantarel B.L."/>
            <person name="Coutinho P.M."/>
            <person name="Henrissat B."/>
            <person name="Crock L.W."/>
            <person name="Russell A."/>
            <person name="Verberkmoes N.C."/>
            <person name="Hettich R.L."/>
            <person name="Gordon J.I."/>
        </authorList>
    </citation>
    <scope>NUCLEOTIDE SEQUENCE [LARGE SCALE GENOMIC DNA]</scope>
    <source>
        <strain evidence="7">ATCC 33656 / DSM 3377 / JCM 17463 / KCTC 5835 / LMG 30912 / VPI 0990</strain>
    </source>
</reference>
<dbReference type="Pfam" id="PF00535">
    <property type="entry name" value="Glycos_transf_2"/>
    <property type="match status" value="1"/>
</dbReference>
<dbReference type="RefSeq" id="WP_012743689.1">
    <property type="nucleotide sequence ID" value="NC_012781.1"/>
</dbReference>
<dbReference type="EMBL" id="CP001107">
    <property type="protein sequence ID" value="ACR76662.1"/>
    <property type="molecule type" value="Genomic_DNA"/>
</dbReference>
<dbReference type="CAZy" id="GT2">
    <property type="family name" value="Glycosyltransferase Family 2"/>
</dbReference>
<dbReference type="Gene3D" id="3.90.550.10">
    <property type="entry name" value="Spore Coat Polysaccharide Biosynthesis Protein SpsA, Chain A"/>
    <property type="match status" value="1"/>
</dbReference>
<evidence type="ECO:0000256" key="3">
    <source>
        <dbReference type="ARBA" id="ARBA00022676"/>
    </source>
</evidence>
<dbReference type="CDD" id="cd04186">
    <property type="entry name" value="GT_2_like_c"/>
    <property type="match status" value="1"/>
</dbReference>
<dbReference type="Proteomes" id="UP000001477">
    <property type="component" value="Chromosome"/>
</dbReference>
<dbReference type="InterPro" id="IPR001173">
    <property type="entry name" value="Glyco_trans_2-like"/>
</dbReference>
<evidence type="ECO:0000256" key="2">
    <source>
        <dbReference type="ARBA" id="ARBA00006739"/>
    </source>
</evidence>
<gene>
    <name evidence="6" type="ordered locus">EUBREC_2933</name>
</gene>
<dbReference type="HOGENOM" id="CLU_023845_4_2_9"/>
<accession>C4ZI25</accession>
<evidence type="ECO:0000313" key="7">
    <source>
        <dbReference type="Proteomes" id="UP000001477"/>
    </source>
</evidence>
<dbReference type="AlphaFoldDB" id="C4ZI25"/>
<evidence type="ECO:0000256" key="4">
    <source>
        <dbReference type="ARBA" id="ARBA00022679"/>
    </source>
</evidence>
<dbReference type="GeneID" id="86989633"/>
<dbReference type="SMR" id="C4ZI25"/>